<dbReference type="Pfam" id="PF01193">
    <property type="entry name" value="RNA_pol_L"/>
    <property type="match status" value="1"/>
</dbReference>
<keyword evidence="11" id="KW-0150">Chloroplast</keyword>
<evidence type="ECO:0000256" key="4">
    <source>
        <dbReference type="ARBA" id="ARBA00022679"/>
    </source>
</evidence>
<comment type="catalytic activity">
    <reaction evidence="7 8">
        <text>RNA(n) + a ribonucleoside 5'-triphosphate = RNA(n+1) + diphosphate</text>
        <dbReference type="Rhea" id="RHEA:21248"/>
        <dbReference type="Rhea" id="RHEA-COMP:14527"/>
        <dbReference type="Rhea" id="RHEA-COMP:17342"/>
        <dbReference type="ChEBI" id="CHEBI:33019"/>
        <dbReference type="ChEBI" id="CHEBI:61557"/>
        <dbReference type="ChEBI" id="CHEBI:140395"/>
        <dbReference type="EC" id="2.7.7.6"/>
    </reaction>
</comment>
<dbReference type="GO" id="GO:0006351">
    <property type="term" value="P:DNA-templated transcription"/>
    <property type="evidence" value="ECO:0007669"/>
    <property type="project" value="UniProtKB-UniRule"/>
</dbReference>
<evidence type="ECO:0000256" key="7">
    <source>
        <dbReference type="ARBA" id="ARBA00048552"/>
    </source>
</evidence>
<name>G8XPG0_9CHLO</name>
<comment type="function">
    <text evidence="1 8">DNA-dependent RNA polymerase catalyzes the transcription of DNA into RNA using the four ribonucleoside triphosphates as substrates.</text>
</comment>
<proteinExistence type="inferred from homology"/>
<sequence length="518" mass="58065">MEPLLLSCIESRVENSRNLYGRFQLGPFISGQALTIANSLRRSLLSEISGLAITAVVIEGVAHEYSTVAGVRESVLDLLLNVKQIVLTSNFQFQEPQIAFLEVQGPAIVRASDIKLPVSVQSVDPEQYIATLLYDGVLQMKFIICRGKNYIVQTPLGLKIPDSIFDSMQAEIDLTKPAQVLKQNVNDNTSLSKKNDSSWRGPSLYPFAGEGTQKSLRHPNKNKGDEKESSVLTSNTSDNDINNDIANNLRQPNKNPILGIPSKNDETAIVNSQNQLKNSQQYPNSSANDLLNYGRISVKNSLKNLSQKEEKKARDKERNTENFGEMAEMDKVQPIRFKDTWSILPIDAVFMPINKVNFAIETNDKSEVPKDRIILEIWTNGSIHPKQAIHDAAKALIQLIAPFQEAKNFKSVFMSSRKILRKALSSSESLLKKKSKSIINPRLKRKLPSLDIGNLELSLRPYTCLKRAKIETVADLLQYSSEDLLNLKHFGKNSLNEVEYILNQMGLKLRSCEAKKKD</sequence>
<dbReference type="InterPro" id="IPR011263">
    <property type="entry name" value="DNA-dir_RNA_pol_RpoA/D/Rpb3"/>
</dbReference>
<protein>
    <recommendedName>
        <fullName evidence="8">DNA-directed RNA polymerase subunit alpha</fullName>
        <shortName evidence="8">PEP</shortName>
        <ecNumber evidence="8">2.7.7.6</ecNumber>
    </recommendedName>
    <alternativeName>
        <fullName evidence="8">Plastid-encoded RNA polymerase subunit alpha</fullName>
        <shortName evidence="8">RNA polymerase subunit alpha</shortName>
    </alternativeName>
</protein>
<dbReference type="SUPFAM" id="SSF55257">
    <property type="entry name" value="RBP11-like subunits of RNA polymerase"/>
    <property type="match status" value="1"/>
</dbReference>
<dbReference type="HAMAP" id="MF_00059">
    <property type="entry name" value="RNApol_bact_RpoA"/>
    <property type="match status" value="1"/>
</dbReference>
<dbReference type="CDD" id="cd06928">
    <property type="entry name" value="RNAP_alpha_NTD"/>
    <property type="match status" value="1"/>
</dbReference>
<dbReference type="GO" id="GO:0000428">
    <property type="term" value="C:DNA-directed RNA polymerase complex"/>
    <property type="evidence" value="ECO:0007669"/>
    <property type="project" value="UniProtKB-KW"/>
</dbReference>
<keyword evidence="5 8" id="KW-0548">Nucleotidyltransferase</keyword>
<evidence type="ECO:0000256" key="1">
    <source>
        <dbReference type="ARBA" id="ARBA00004026"/>
    </source>
</evidence>
<evidence type="ECO:0000256" key="2">
    <source>
        <dbReference type="ARBA" id="ARBA00007123"/>
    </source>
</evidence>
<dbReference type="Pfam" id="PF03118">
    <property type="entry name" value="RNA_pol_A_CTD"/>
    <property type="match status" value="1"/>
</dbReference>
<evidence type="ECO:0000256" key="9">
    <source>
        <dbReference type="SAM" id="MobiDB-lite"/>
    </source>
</evidence>
<reference evidence="11" key="1">
    <citation type="submission" date="2007-08" db="EMBL/GenBank/DDBJ databases">
        <title>Divergence order of chlorophyte green algal lineages as inferred from the chloroplast and mitochondrial genomes.</title>
        <authorList>
            <person name="Pombert J.-F."/>
            <person name="Belanger A.-S."/>
            <person name="Gagnon J."/>
            <person name="Otis C."/>
            <person name="Lemieux C."/>
            <person name="Turmel M."/>
        </authorList>
    </citation>
    <scope>NUCLEOTIDE SEQUENCE</scope>
    <source>
        <strain evidence="11">SAG 219-1d</strain>
    </source>
</reference>
<comment type="subcellular location">
    <subcellularLocation>
        <location evidence="8">Plastid</location>
        <location evidence="8">Chloroplast</location>
    </subcellularLocation>
</comment>
<dbReference type="EC" id="2.7.7.6" evidence="8"/>
<evidence type="ECO:0000256" key="6">
    <source>
        <dbReference type="ARBA" id="ARBA00023163"/>
    </source>
</evidence>
<keyword evidence="11" id="KW-0934">Plastid</keyword>
<feature type="compositionally biased region" description="Low complexity" evidence="9">
    <location>
        <begin position="233"/>
        <end position="248"/>
    </location>
</feature>
<dbReference type="GO" id="GO:0003899">
    <property type="term" value="F:DNA-directed RNA polymerase activity"/>
    <property type="evidence" value="ECO:0007669"/>
    <property type="project" value="UniProtKB-UniRule"/>
</dbReference>
<comment type="subunit">
    <text evidence="8">In plastids the minimal PEP RNA polymerase catalytic core is composed of four subunits: alpha, beta, beta', and beta''. When a (nuclear-encoded) sigma factor is associated with the core the holoenzyme is formed, which can initiate transcription.</text>
</comment>
<evidence type="ECO:0000256" key="5">
    <source>
        <dbReference type="ARBA" id="ARBA00022695"/>
    </source>
</evidence>
<evidence type="ECO:0000313" key="11">
    <source>
        <dbReference type="EMBL" id="ABX82643.1"/>
    </source>
</evidence>
<feature type="region of interest" description="Disordered" evidence="9">
    <location>
        <begin position="185"/>
        <end position="263"/>
    </location>
</feature>
<accession>G8XPG0</accession>
<dbReference type="SUPFAM" id="SSF47789">
    <property type="entry name" value="C-terminal domain of RNA polymerase alpha subunit"/>
    <property type="match status" value="1"/>
</dbReference>
<dbReference type="FunFam" id="2.170.120.12:FF:000001">
    <property type="entry name" value="DNA-directed RNA polymerase subunit alpha"/>
    <property type="match status" value="1"/>
</dbReference>
<dbReference type="InterPro" id="IPR011260">
    <property type="entry name" value="RNAP_asu_C"/>
</dbReference>
<evidence type="ECO:0000256" key="3">
    <source>
        <dbReference type="ARBA" id="ARBA00022478"/>
    </source>
</evidence>
<dbReference type="Gene3D" id="3.30.1360.10">
    <property type="entry name" value="RNA polymerase, RBP11-like subunit"/>
    <property type="match status" value="2"/>
</dbReference>
<dbReference type="AlphaFoldDB" id="G8XPG0"/>
<comment type="similarity">
    <text evidence="2 8">Belongs to the RNA polymerase alpha chain family.</text>
</comment>
<gene>
    <name evidence="8 11" type="primary">rpoA</name>
</gene>
<feature type="domain" description="DNA-directed RNA polymerase RpoA/D/Rpb3-type" evidence="10">
    <location>
        <begin position="20"/>
        <end position="406"/>
    </location>
</feature>
<dbReference type="InterPro" id="IPR036603">
    <property type="entry name" value="RBP11-like"/>
</dbReference>
<dbReference type="Gene3D" id="1.10.150.20">
    <property type="entry name" value="5' to 3' exonuclease, C-terminal subdomain"/>
    <property type="match status" value="1"/>
</dbReference>
<dbReference type="Pfam" id="PF01000">
    <property type="entry name" value="RNA_pol_A_bac"/>
    <property type="match status" value="1"/>
</dbReference>
<dbReference type="InterPro" id="IPR011773">
    <property type="entry name" value="DNA-dir_RpoA"/>
</dbReference>
<dbReference type="GO" id="GO:0046983">
    <property type="term" value="F:protein dimerization activity"/>
    <property type="evidence" value="ECO:0007669"/>
    <property type="project" value="InterPro"/>
</dbReference>
<keyword evidence="6 8" id="KW-0804">Transcription</keyword>
<evidence type="ECO:0000259" key="10">
    <source>
        <dbReference type="SMART" id="SM00662"/>
    </source>
</evidence>
<feature type="region of interest" description="Alpha C-terminal domain (alpha-CTD)" evidence="8">
    <location>
        <begin position="439"/>
        <end position="518"/>
    </location>
</feature>
<dbReference type="EMBL" id="EU123986">
    <property type="protein sequence ID" value="ABX82643.1"/>
    <property type="molecule type" value="Genomic_DNA"/>
</dbReference>
<feature type="region of interest" description="Alpha N-terminal domain (alpha-NTD)" evidence="8">
    <location>
        <begin position="1"/>
        <end position="416"/>
    </location>
</feature>
<dbReference type="GO" id="GO:0003677">
    <property type="term" value="F:DNA binding"/>
    <property type="evidence" value="ECO:0007669"/>
    <property type="project" value="UniProtKB-UniRule"/>
</dbReference>
<evidence type="ECO:0000256" key="8">
    <source>
        <dbReference type="HAMAP-Rule" id="MF_00059"/>
    </source>
</evidence>
<organism evidence="11">
    <name type="scientific">Trebouxia aggregata</name>
    <dbReference type="NCBI Taxonomy" id="160068"/>
    <lineage>
        <taxon>Eukaryota</taxon>
        <taxon>Viridiplantae</taxon>
        <taxon>Chlorophyta</taxon>
        <taxon>core chlorophytes</taxon>
        <taxon>Trebouxiophyceae</taxon>
        <taxon>Trebouxiales</taxon>
        <taxon>Trebouxiaceae</taxon>
        <taxon>Trebouxia</taxon>
    </lineage>
</organism>
<dbReference type="GO" id="GO:0009507">
    <property type="term" value="C:chloroplast"/>
    <property type="evidence" value="ECO:0007669"/>
    <property type="project" value="UniProtKB-SubCell"/>
</dbReference>
<dbReference type="InterPro" id="IPR036643">
    <property type="entry name" value="RNApol_insert_sf"/>
</dbReference>
<comment type="domain">
    <text evidence="8">The N-terminal domain is essential for RNAP assembly and basal transcription, whereas the C-terminal domain is involved in interaction with transcriptional regulators and with upstream promoter elements.</text>
</comment>
<dbReference type="InterPro" id="IPR011262">
    <property type="entry name" value="DNA-dir_RNA_pol_insert"/>
</dbReference>
<keyword evidence="4 8" id="KW-0808">Transferase</keyword>
<geneLocation type="chloroplast" evidence="11"/>
<dbReference type="Gene3D" id="2.170.120.12">
    <property type="entry name" value="DNA-directed RNA polymerase, insert domain"/>
    <property type="match status" value="1"/>
</dbReference>
<dbReference type="SUPFAM" id="SSF56553">
    <property type="entry name" value="Insert subdomain of RNA polymerase alpha subunit"/>
    <property type="match status" value="1"/>
</dbReference>
<keyword evidence="3 8" id="KW-0240">DNA-directed RNA polymerase</keyword>
<dbReference type="SMART" id="SM00662">
    <property type="entry name" value="RPOLD"/>
    <property type="match status" value="1"/>
</dbReference>